<accession>A0A5J5SZ29</accession>
<feature type="transmembrane region" description="Helical" evidence="1">
    <location>
        <begin position="6"/>
        <end position="28"/>
    </location>
</feature>
<organism evidence="2 3">
    <name type="scientific">Gossypium barbadense</name>
    <name type="common">Sea Island cotton</name>
    <name type="synonym">Hibiscus barbadensis</name>
    <dbReference type="NCBI Taxonomy" id="3634"/>
    <lineage>
        <taxon>Eukaryota</taxon>
        <taxon>Viridiplantae</taxon>
        <taxon>Streptophyta</taxon>
        <taxon>Embryophyta</taxon>
        <taxon>Tracheophyta</taxon>
        <taxon>Spermatophyta</taxon>
        <taxon>Magnoliopsida</taxon>
        <taxon>eudicotyledons</taxon>
        <taxon>Gunneridae</taxon>
        <taxon>Pentapetalae</taxon>
        <taxon>rosids</taxon>
        <taxon>malvids</taxon>
        <taxon>Malvales</taxon>
        <taxon>Malvaceae</taxon>
        <taxon>Malvoideae</taxon>
        <taxon>Gossypium</taxon>
    </lineage>
</organism>
<keyword evidence="1" id="KW-0472">Membrane</keyword>
<evidence type="ECO:0000256" key="1">
    <source>
        <dbReference type="SAM" id="Phobius"/>
    </source>
</evidence>
<protein>
    <submittedName>
        <fullName evidence="2">Uncharacterized protein</fullName>
    </submittedName>
</protein>
<sequence>MYKDNLLLRQIFLIWLVCGIGGYTWSGLLHNVGSKSKIAECDVFF</sequence>
<dbReference type="EMBL" id="CM018214">
    <property type="protein sequence ID" value="KAB2048896.1"/>
    <property type="molecule type" value="Genomic_DNA"/>
</dbReference>
<proteinExistence type="predicted"/>
<gene>
    <name evidence="2" type="ORF">ES319_A13G141000v1</name>
</gene>
<keyword evidence="1" id="KW-0812">Transmembrane</keyword>
<evidence type="ECO:0000313" key="2">
    <source>
        <dbReference type="EMBL" id="KAB2048896.1"/>
    </source>
</evidence>
<evidence type="ECO:0000313" key="3">
    <source>
        <dbReference type="Proteomes" id="UP000327439"/>
    </source>
</evidence>
<keyword evidence="1" id="KW-1133">Transmembrane helix</keyword>
<reference evidence="3" key="1">
    <citation type="journal article" date="2020" name="Nat. Genet.">
        <title>Genomic diversifications of five Gossypium allopolyploid species and their impact on cotton improvement.</title>
        <authorList>
            <person name="Chen Z.J."/>
            <person name="Sreedasyam A."/>
            <person name="Ando A."/>
            <person name="Song Q."/>
            <person name="De Santiago L.M."/>
            <person name="Hulse-Kemp A.M."/>
            <person name="Ding M."/>
            <person name="Ye W."/>
            <person name="Kirkbride R.C."/>
            <person name="Jenkins J."/>
            <person name="Plott C."/>
            <person name="Lovell J."/>
            <person name="Lin Y.M."/>
            <person name="Vaughn R."/>
            <person name="Liu B."/>
            <person name="Simpson S."/>
            <person name="Scheffler B.E."/>
            <person name="Wen L."/>
            <person name="Saski C.A."/>
            <person name="Grover C.E."/>
            <person name="Hu G."/>
            <person name="Conover J.L."/>
            <person name="Carlson J.W."/>
            <person name="Shu S."/>
            <person name="Boston L.B."/>
            <person name="Williams M."/>
            <person name="Peterson D.G."/>
            <person name="McGee K."/>
            <person name="Jones D.C."/>
            <person name="Wendel J.F."/>
            <person name="Stelly D.M."/>
            <person name="Grimwood J."/>
            <person name="Schmutz J."/>
        </authorList>
    </citation>
    <scope>NUCLEOTIDE SEQUENCE [LARGE SCALE GENOMIC DNA]</scope>
    <source>
        <strain evidence="3">cv. 3-79</strain>
    </source>
</reference>
<keyword evidence="3" id="KW-1185">Reference proteome</keyword>
<name>A0A5J5SZ29_GOSBA</name>
<dbReference type="AlphaFoldDB" id="A0A5J5SZ29"/>
<dbReference type="Proteomes" id="UP000327439">
    <property type="component" value="Chromosome A13"/>
</dbReference>